<proteinExistence type="predicted"/>
<reference evidence="2 3" key="1">
    <citation type="submission" date="2016-07" db="EMBL/GenBank/DDBJ databases">
        <title>Pervasive Adenine N6-methylation of Active Genes in Fungi.</title>
        <authorList>
            <consortium name="DOE Joint Genome Institute"/>
            <person name="Mondo S.J."/>
            <person name="Dannebaum R.O."/>
            <person name="Kuo R.C."/>
            <person name="Labutti K."/>
            <person name="Haridas S."/>
            <person name="Kuo A."/>
            <person name="Salamov A."/>
            <person name="Ahrendt S.R."/>
            <person name="Lipzen A."/>
            <person name="Sullivan W."/>
            <person name="Andreopoulos W.B."/>
            <person name="Clum A."/>
            <person name="Lindquist E."/>
            <person name="Daum C."/>
            <person name="Ramamoorthy G.K."/>
            <person name="Gryganskyi A."/>
            <person name="Culley D."/>
            <person name="Magnuson J.K."/>
            <person name="James T.Y."/>
            <person name="O'Malley M.A."/>
            <person name="Stajich J.E."/>
            <person name="Spatafora J.W."/>
            <person name="Visel A."/>
            <person name="Grigoriev I.V."/>
        </authorList>
    </citation>
    <scope>NUCLEOTIDE SEQUENCE [LARGE SCALE GENOMIC DNA]</scope>
    <source>
        <strain evidence="2 3">NRRL 1336</strain>
    </source>
</reference>
<dbReference type="Proteomes" id="UP000193560">
    <property type="component" value="Unassembled WGS sequence"/>
</dbReference>
<keyword evidence="1" id="KW-1133">Transmembrane helix</keyword>
<keyword evidence="3" id="KW-1185">Reference proteome</keyword>
<protein>
    <submittedName>
        <fullName evidence="2">Uncharacterized protein</fullName>
    </submittedName>
</protein>
<evidence type="ECO:0000256" key="1">
    <source>
        <dbReference type="SAM" id="Phobius"/>
    </source>
</evidence>
<sequence length="66" mass="7970">MIVYLNMRAILYIIKLSLLYLMYGVYCYFYGVPYKPFGAKLASCFKQKYIEYHEQKATNPFQIHNR</sequence>
<evidence type="ECO:0000313" key="3">
    <source>
        <dbReference type="Proteomes" id="UP000193560"/>
    </source>
</evidence>
<feature type="transmembrane region" description="Helical" evidence="1">
    <location>
        <begin position="12"/>
        <end position="31"/>
    </location>
</feature>
<keyword evidence="1" id="KW-0812">Transmembrane</keyword>
<accession>A0A1X2IV09</accession>
<dbReference type="AlphaFoldDB" id="A0A1X2IV09"/>
<organism evidence="2 3">
    <name type="scientific">Absidia repens</name>
    <dbReference type="NCBI Taxonomy" id="90262"/>
    <lineage>
        <taxon>Eukaryota</taxon>
        <taxon>Fungi</taxon>
        <taxon>Fungi incertae sedis</taxon>
        <taxon>Mucoromycota</taxon>
        <taxon>Mucoromycotina</taxon>
        <taxon>Mucoromycetes</taxon>
        <taxon>Mucorales</taxon>
        <taxon>Cunninghamellaceae</taxon>
        <taxon>Absidia</taxon>
    </lineage>
</organism>
<dbReference type="EMBL" id="MCGE01000004">
    <property type="protein sequence ID" value="ORZ22646.1"/>
    <property type="molecule type" value="Genomic_DNA"/>
</dbReference>
<evidence type="ECO:0000313" key="2">
    <source>
        <dbReference type="EMBL" id="ORZ22646.1"/>
    </source>
</evidence>
<keyword evidence="1" id="KW-0472">Membrane</keyword>
<name>A0A1X2IV09_9FUNG</name>
<comment type="caution">
    <text evidence="2">The sequence shown here is derived from an EMBL/GenBank/DDBJ whole genome shotgun (WGS) entry which is preliminary data.</text>
</comment>
<gene>
    <name evidence="2" type="ORF">BCR42DRAFT_406694</name>
</gene>